<evidence type="ECO:0000313" key="2">
    <source>
        <dbReference type="EMBL" id="KAK0713830.1"/>
    </source>
</evidence>
<protein>
    <submittedName>
        <fullName evidence="2">Uncharacterized protein</fullName>
    </submittedName>
</protein>
<proteinExistence type="predicted"/>
<dbReference type="EMBL" id="JAUIRO010000005">
    <property type="protein sequence ID" value="KAK0713830.1"/>
    <property type="molecule type" value="Genomic_DNA"/>
</dbReference>
<keyword evidence="3" id="KW-1185">Reference proteome</keyword>
<reference evidence="2" key="1">
    <citation type="submission" date="2023-06" db="EMBL/GenBank/DDBJ databases">
        <title>Genome-scale phylogeny and comparative genomics of the fungal order Sordariales.</title>
        <authorList>
            <consortium name="Lawrence Berkeley National Laboratory"/>
            <person name="Hensen N."/>
            <person name="Bonometti L."/>
            <person name="Westerberg I."/>
            <person name="Brannstrom I.O."/>
            <person name="Guillou S."/>
            <person name="Cros-Aarteil S."/>
            <person name="Calhoun S."/>
            <person name="Haridas S."/>
            <person name="Kuo A."/>
            <person name="Mondo S."/>
            <person name="Pangilinan J."/>
            <person name="Riley R."/>
            <person name="LaButti K."/>
            <person name="Andreopoulos B."/>
            <person name="Lipzen A."/>
            <person name="Chen C."/>
            <person name="Yanf M."/>
            <person name="Daum C."/>
            <person name="Ng V."/>
            <person name="Clum A."/>
            <person name="Steindorff A."/>
            <person name="Ohm R."/>
            <person name="Martin F."/>
            <person name="Silar P."/>
            <person name="Natvig D."/>
            <person name="Lalanne C."/>
            <person name="Gautier V."/>
            <person name="Ament-velasquez S.L."/>
            <person name="Kruys A."/>
            <person name="Hutchinson M.I."/>
            <person name="Powell A.J."/>
            <person name="Barry K."/>
            <person name="Miller A.N."/>
            <person name="Grigoriev I.V."/>
            <person name="Debuchy R."/>
            <person name="Gladieux P."/>
            <person name="Thoren M.H."/>
            <person name="Johannesson H."/>
        </authorList>
    </citation>
    <scope>NUCLEOTIDE SEQUENCE</scope>
    <source>
        <strain evidence="2">SMH2392-1A</strain>
    </source>
</reference>
<evidence type="ECO:0000313" key="3">
    <source>
        <dbReference type="Proteomes" id="UP001172101"/>
    </source>
</evidence>
<organism evidence="2 3">
    <name type="scientific">Lasiosphaeria miniovina</name>
    <dbReference type="NCBI Taxonomy" id="1954250"/>
    <lineage>
        <taxon>Eukaryota</taxon>
        <taxon>Fungi</taxon>
        <taxon>Dikarya</taxon>
        <taxon>Ascomycota</taxon>
        <taxon>Pezizomycotina</taxon>
        <taxon>Sordariomycetes</taxon>
        <taxon>Sordariomycetidae</taxon>
        <taxon>Sordariales</taxon>
        <taxon>Lasiosphaeriaceae</taxon>
        <taxon>Lasiosphaeria</taxon>
    </lineage>
</organism>
<feature type="non-terminal residue" evidence="2">
    <location>
        <position position="1"/>
    </location>
</feature>
<comment type="caution">
    <text evidence="2">The sequence shown here is derived from an EMBL/GenBank/DDBJ whole genome shotgun (WGS) entry which is preliminary data.</text>
</comment>
<dbReference type="Proteomes" id="UP001172101">
    <property type="component" value="Unassembled WGS sequence"/>
</dbReference>
<dbReference type="InterPro" id="IPR051678">
    <property type="entry name" value="AGP_Transferase"/>
</dbReference>
<dbReference type="GeneID" id="85319103"/>
<name>A0AA40ADI2_9PEZI</name>
<evidence type="ECO:0000256" key="1">
    <source>
        <dbReference type="SAM" id="MobiDB-lite"/>
    </source>
</evidence>
<sequence>MCQPPSQQSVGAILGTVWPNVTVERLQPIPSFGPQRIYEVIVSNGKTLILVLPPPSILRLLRSEQLMVASEAVVVRWVRAALSRNPAGEMVAASDKDTDLLRLLPTLIHSSQERSNELGFTYSFLEPTPGSPLALVSRSLTSLGRERVDGQMGQLFRQLALVTSPSGMFGPAVAVLNPSSLHRTELGGSGPMGFGGAATWTIAFHSMLESVLRDGEDIAITIPYSAIRRQFQRLSHFLDSVSVPRLVAVDGTNESVILVSKPADGGSAPQTLFTTSINTSLKGKSAVDNNNALDESKSSLRVCGLRDWSNCIFGDPLLATVFSEGPSESFLEGFNGTKTDPGPAQLPLGRDIIDDVDSADVRLIIYQTYHATVSIVREFYRPHGDSSRRELEARRRLNEVLSRLVEVQADSKRKHPRPSGEMSPAKRIK</sequence>
<dbReference type="PANTHER" id="PTHR21310:SF59">
    <property type="entry name" value="AMINOGLYCOSIDE PHOSPHOTRANSFERASE DOMAIN-CONTAINING PROTEIN"/>
    <property type="match status" value="1"/>
</dbReference>
<gene>
    <name evidence="2" type="ORF">B0T26DRAFT_606980</name>
</gene>
<dbReference type="RefSeq" id="XP_060295152.1">
    <property type="nucleotide sequence ID" value="XM_060435833.1"/>
</dbReference>
<accession>A0AA40ADI2</accession>
<dbReference type="AlphaFoldDB" id="A0AA40ADI2"/>
<dbReference type="PANTHER" id="PTHR21310">
    <property type="entry name" value="AMINOGLYCOSIDE PHOSPHOTRANSFERASE-RELATED-RELATED"/>
    <property type="match status" value="1"/>
</dbReference>
<feature type="region of interest" description="Disordered" evidence="1">
    <location>
        <begin position="407"/>
        <end position="429"/>
    </location>
</feature>